<protein>
    <recommendedName>
        <fullName evidence="1">F-box domain-containing protein</fullName>
    </recommendedName>
</protein>
<dbReference type="SUPFAM" id="SSF81383">
    <property type="entry name" value="F-box domain"/>
    <property type="match status" value="1"/>
</dbReference>
<feature type="domain" description="F-box" evidence="1">
    <location>
        <begin position="1"/>
        <end position="50"/>
    </location>
</feature>
<dbReference type="EMBL" id="BFAD01000002">
    <property type="protein sequence ID" value="GBE78840.1"/>
    <property type="molecule type" value="Genomic_DNA"/>
</dbReference>
<name>A0A401G9J3_9APHY</name>
<dbReference type="OrthoDB" id="2789299at2759"/>
<dbReference type="Gene3D" id="1.20.1280.50">
    <property type="match status" value="1"/>
</dbReference>
<dbReference type="GeneID" id="38775757"/>
<organism evidence="2 3">
    <name type="scientific">Sparassis crispa</name>
    <dbReference type="NCBI Taxonomy" id="139825"/>
    <lineage>
        <taxon>Eukaryota</taxon>
        <taxon>Fungi</taxon>
        <taxon>Dikarya</taxon>
        <taxon>Basidiomycota</taxon>
        <taxon>Agaricomycotina</taxon>
        <taxon>Agaricomycetes</taxon>
        <taxon>Polyporales</taxon>
        <taxon>Sparassidaceae</taxon>
        <taxon>Sparassis</taxon>
    </lineage>
</organism>
<dbReference type="RefSeq" id="XP_027609753.1">
    <property type="nucleotide sequence ID" value="XM_027753952.1"/>
</dbReference>
<accession>A0A401G9J3</accession>
<comment type="caution">
    <text evidence="2">The sequence shown here is derived from an EMBL/GenBank/DDBJ whole genome shotgun (WGS) entry which is preliminary data.</text>
</comment>
<gene>
    <name evidence="2" type="ORF">SCP_0200370</name>
</gene>
<dbReference type="InterPro" id="IPR001810">
    <property type="entry name" value="F-box_dom"/>
</dbReference>
<keyword evidence="3" id="KW-1185">Reference proteome</keyword>
<dbReference type="InParanoid" id="A0A401G9J3"/>
<dbReference type="AlphaFoldDB" id="A0A401G9J3"/>
<evidence type="ECO:0000259" key="1">
    <source>
        <dbReference type="PROSITE" id="PS50181"/>
    </source>
</evidence>
<dbReference type="CDD" id="cd09917">
    <property type="entry name" value="F-box_SF"/>
    <property type="match status" value="1"/>
</dbReference>
<reference evidence="2 3" key="1">
    <citation type="journal article" date="2018" name="Sci. Rep.">
        <title>Genome sequence of the cauliflower mushroom Sparassis crispa (Hanabiratake) and its association with beneficial usage.</title>
        <authorList>
            <person name="Kiyama R."/>
            <person name="Furutani Y."/>
            <person name="Kawaguchi K."/>
            <person name="Nakanishi T."/>
        </authorList>
    </citation>
    <scope>NUCLEOTIDE SEQUENCE [LARGE SCALE GENOMIC DNA]</scope>
</reference>
<sequence length="77" mass="8663">MSTVDDFPNELLFDVFTHLPLSALIAARTVNKRWRELIAVTPVSPSRRRLLDLYIDAIIEMRLATGRPTQGRNGKAG</sequence>
<proteinExistence type="predicted"/>
<dbReference type="PROSITE" id="PS50181">
    <property type="entry name" value="FBOX"/>
    <property type="match status" value="1"/>
</dbReference>
<evidence type="ECO:0000313" key="3">
    <source>
        <dbReference type="Proteomes" id="UP000287166"/>
    </source>
</evidence>
<dbReference type="SMART" id="SM00256">
    <property type="entry name" value="FBOX"/>
    <property type="match status" value="1"/>
</dbReference>
<dbReference type="InterPro" id="IPR036047">
    <property type="entry name" value="F-box-like_dom_sf"/>
</dbReference>
<evidence type="ECO:0000313" key="2">
    <source>
        <dbReference type="EMBL" id="GBE78840.1"/>
    </source>
</evidence>
<dbReference type="Proteomes" id="UP000287166">
    <property type="component" value="Unassembled WGS sequence"/>
</dbReference>
<dbReference type="Pfam" id="PF12937">
    <property type="entry name" value="F-box-like"/>
    <property type="match status" value="1"/>
</dbReference>